<gene>
    <name evidence="2" type="ORF">GT664_08305</name>
</gene>
<organism evidence="2 3">
    <name type="scientific">Clostridium innocuum</name>
    <dbReference type="NCBI Taxonomy" id="1522"/>
    <lineage>
        <taxon>Bacteria</taxon>
        <taxon>Bacillati</taxon>
        <taxon>Bacillota</taxon>
        <taxon>Clostridia</taxon>
        <taxon>Eubacteriales</taxon>
        <taxon>Clostridiaceae</taxon>
        <taxon>Clostridium</taxon>
    </lineage>
</organism>
<dbReference type="AlphaFoldDB" id="A0AB36B5E4"/>
<name>A0AB36B5E4_CLOIN</name>
<evidence type="ECO:0000256" key="1">
    <source>
        <dbReference type="SAM" id="Phobius"/>
    </source>
</evidence>
<reference evidence="2" key="1">
    <citation type="journal article" date="2019" name="Nat. Med.">
        <title>A library of human gut bacterial isolates paired with longitudinal multiomics data enables mechanistic microbiome research.</title>
        <authorList>
            <person name="Poyet M."/>
            <person name="Groussin M."/>
            <person name="Gibbons S.M."/>
            <person name="Avila-Pacheco J."/>
            <person name="Jiang X."/>
            <person name="Kearney S.M."/>
            <person name="Perrotta A.R."/>
            <person name="Berdy B."/>
            <person name="Zhao S."/>
            <person name="Lieberman T.D."/>
            <person name="Swanson P.K."/>
            <person name="Smith M."/>
            <person name="Roesemann S."/>
            <person name="Alexander J.E."/>
            <person name="Rich S.A."/>
            <person name="Livny J."/>
            <person name="Vlamakis H."/>
            <person name="Clish C."/>
            <person name="Bullock K."/>
            <person name="Deik A."/>
            <person name="Scott J."/>
            <person name="Pierce K.A."/>
            <person name="Xavier R.J."/>
            <person name="Alm E.J."/>
        </authorList>
    </citation>
    <scope>NUCLEOTIDE SEQUENCE</scope>
    <source>
        <strain evidence="2">BIOML-A12</strain>
    </source>
</reference>
<proteinExistence type="predicted"/>
<evidence type="ECO:0000313" key="2">
    <source>
        <dbReference type="EMBL" id="MZH55759.1"/>
    </source>
</evidence>
<evidence type="ECO:0000313" key="3">
    <source>
        <dbReference type="Proteomes" id="UP000604383"/>
    </source>
</evidence>
<protein>
    <submittedName>
        <fullName evidence="2">Uncharacterized protein</fullName>
    </submittedName>
</protein>
<dbReference type="EMBL" id="WWTN01000011">
    <property type="protein sequence ID" value="MZH55759.1"/>
    <property type="molecule type" value="Genomic_DNA"/>
</dbReference>
<dbReference type="RefSeq" id="WP_177215800.1">
    <property type="nucleotide sequence ID" value="NZ_FOTN01000005.1"/>
</dbReference>
<accession>A0AB36B5E4</accession>
<comment type="caution">
    <text evidence="2">The sequence shown here is derived from an EMBL/GenBank/DDBJ whole genome shotgun (WGS) entry which is preliminary data.</text>
</comment>
<sequence>MNSNWKEGECMSQISKETKELNKAWVSKQQDLHKTYSSYIIGGGVLVVIVLLILLAIMYL</sequence>
<keyword evidence="1" id="KW-1133">Transmembrane helix</keyword>
<keyword evidence="1" id="KW-0812">Transmembrane</keyword>
<feature type="transmembrane region" description="Helical" evidence="1">
    <location>
        <begin position="36"/>
        <end position="59"/>
    </location>
</feature>
<dbReference type="Proteomes" id="UP000604383">
    <property type="component" value="Unassembled WGS sequence"/>
</dbReference>
<keyword evidence="1" id="KW-0472">Membrane</keyword>